<feature type="domain" description="Calcineurin-like phosphoesterase" evidence="2">
    <location>
        <begin position="3"/>
        <end position="189"/>
    </location>
</feature>
<dbReference type="GO" id="GO:0005737">
    <property type="term" value="C:cytoplasm"/>
    <property type="evidence" value="ECO:0007669"/>
    <property type="project" value="TreeGrafter"/>
</dbReference>
<protein>
    <submittedName>
        <fullName evidence="3">Serine/threonine protein phosphatase</fullName>
    </submittedName>
</protein>
<comment type="caution">
    <text evidence="3">The sequence shown here is derived from an EMBL/GenBank/DDBJ whole genome shotgun (WGS) entry which is preliminary data.</text>
</comment>
<evidence type="ECO:0000313" key="3">
    <source>
        <dbReference type="EMBL" id="KZS43414.1"/>
    </source>
</evidence>
<dbReference type="InterPro" id="IPR050126">
    <property type="entry name" value="Ap4A_hydrolase"/>
</dbReference>
<dbReference type="RefSeq" id="WP_063479869.1">
    <property type="nucleotide sequence ID" value="NZ_CP147845.1"/>
</dbReference>
<dbReference type="GO" id="GO:0016791">
    <property type="term" value="F:phosphatase activity"/>
    <property type="evidence" value="ECO:0007669"/>
    <property type="project" value="TreeGrafter"/>
</dbReference>
<accession>A0A163DSX3</accession>
<comment type="similarity">
    <text evidence="1">Belongs to the metallophosphoesterase superfamily. YfcE family.</text>
</comment>
<dbReference type="AlphaFoldDB" id="A0A163DSX3"/>
<dbReference type="GeneID" id="97555107"/>
<dbReference type="InterPro" id="IPR029052">
    <property type="entry name" value="Metallo-depent_PP-like"/>
</dbReference>
<gene>
    <name evidence="3" type="ORF">AWU65_25220</name>
</gene>
<dbReference type="STRING" id="59843.A3958_23860"/>
<dbReference type="InterPro" id="IPR024654">
    <property type="entry name" value="Calcineurin-like_PHP_lpxH"/>
</dbReference>
<proteinExistence type="inferred from homology"/>
<keyword evidence="4" id="KW-1185">Reference proteome</keyword>
<dbReference type="OrthoDB" id="9813918at2"/>
<name>A0A163DSX3_9BACL</name>
<reference evidence="3" key="1">
    <citation type="journal article" date="2016" name="Genome Announc.">
        <title>Draft genomes of two strains of Paenibacillus glucanolyticus with capability to degrade lignocellulose.</title>
        <authorList>
            <person name="Mathews S.L."/>
            <person name="Pawlak J."/>
            <person name="Grunden A.M."/>
        </authorList>
    </citation>
    <scope>NUCLEOTIDE SEQUENCE [LARGE SCALE GENOMIC DNA]</scope>
    <source>
        <strain evidence="3">SLM1</strain>
    </source>
</reference>
<dbReference type="PIRSF" id="PIRSF000883">
    <property type="entry name" value="Pesterase_MJ0912"/>
    <property type="match status" value="1"/>
</dbReference>
<dbReference type="InterPro" id="IPR011152">
    <property type="entry name" value="Pesterase_MJ0912"/>
</dbReference>
<sequence>MTQIALISDIHGNIPALEAVLVDIQQRRVDAIYCLGDLIGKGPDGDTAVDMVRTHCQQVIKGNWDDFIGKETDDPALQWQQQKLGTERLQYLSSLPYTIEFMMSGKWIRLFHASPRSVYERIQPWHEQEKRATLFHSSALCGSARIADVAGYGDIHNAFHQHLEGRTLFNTGSVGNPLEMPEASYVILDGSYESGIPAPLNFQFIRVPYNIEQAVQDAIQSGMPSPEDYILEIRTGRYQVKRL</sequence>
<dbReference type="PANTHER" id="PTHR42850:SF2">
    <property type="entry name" value="BLL5683 PROTEIN"/>
    <property type="match status" value="1"/>
</dbReference>
<dbReference type="EMBL" id="LWMH01000002">
    <property type="protein sequence ID" value="KZS43414.1"/>
    <property type="molecule type" value="Genomic_DNA"/>
</dbReference>
<evidence type="ECO:0000313" key="4">
    <source>
        <dbReference type="Proteomes" id="UP000076796"/>
    </source>
</evidence>
<dbReference type="Pfam" id="PF12850">
    <property type="entry name" value="Metallophos_2"/>
    <property type="match status" value="1"/>
</dbReference>
<dbReference type="SUPFAM" id="SSF56300">
    <property type="entry name" value="Metallo-dependent phosphatases"/>
    <property type="match status" value="1"/>
</dbReference>
<evidence type="ECO:0000259" key="2">
    <source>
        <dbReference type="Pfam" id="PF12850"/>
    </source>
</evidence>
<dbReference type="PANTHER" id="PTHR42850">
    <property type="entry name" value="METALLOPHOSPHOESTERASE"/>
    <property type="match status" value="1"/>
</dbReference>
<dbReference type="Gene3D" id="3.60.21.10">
    <property type="match status" value="1"/>
</dbReference>
<organism evidence="3 4">
    <name type="scientific">Paenibacillus glucanolyticus</name>
    <dbReference type="NCBI Taxonomy" id="59843"/>
    <lineage>
        <taxon>Bacteria</taxon>
        <taxon>Bacillati</taxon>
        <taxon>Bacillota</taxon>
        <taxon>Bacilli</taxon>
        <taxon>Bacillales</taxon>
        <taxon>Paenibacillaceae</taxon>
        <taxon>Paenibacillus</taxon>
    </lineage>
</organism>
<dbReference type="Proteomes" id="UP000076796">
    <property type="component" value="Unassembled WGS sequence"/>
</dbReference>
<evidence type="ECO:0000256" key="1">
    <source>
        <dbReference type="ARBA" id="ARBA00008950"/>
    </source>
</evidence>